<keyword evidence="2 10" id="KW-0028">Amino-acid biosynthesis</keyword>
<dbReference type="InterPro" id="IPR023173">
    <property type="entry name" value="NADPH_Cyt_P450_Rdtase_alpha"/>
</dbReference>
<dbReference type="InterPro" id="IPR017927">
    <property type="entry name" value="FAD-bd_FR_type"/>
</dbReference>
<dbReference type="Proteomes" id="UP001301442">
    <property type="component" value="Chromosome"/>
</dbReference>
<dbReference type="Pfam" id="PF00667">
    <property type="entry name" value="FAD_binding_1"/>
    <property type="match status" value="1"/>
</dbReference>
<keyword evidence="3 10" id="KW-0285">Flavoprotein</keyword>
<comment type="pathway">
    <text evidence="10">Sulfur metabolism; hydrogen sulfide biosynthesis; hydrogen sulfide from sulfite (NADPH route): step 1/1.</text>
</comment>
<dbReference type="PROSITE" id="PS50902">
    <property type="entry name" value="FLAVODOXIN_LIKE"/>
    <property type="match status" value="1"/>
</dbReference>
<keyword evidence="6 10" id="KW-0521">NADP</keyword>
<protein>
    <recommendedName>
        <fullName evidence="10">Sulfite reductase [NADPH] flavoprotein alpha-component</fullName>
        <shortName evidence="10">SiR-FP</shortName>
        <ecNumber evidence="10">1.8.1.2</ecNumber>
    </recommendedName>
</protein>
<proteinExistence type="predicted"/>
<accession>A0ABZ0GMU9</accession>
<dbReference type="PRINTS" id="PR00369">
    <property type="entry name" value="FLAVODOXIN"/>
</dbReference>
<dbReference type="PANTHER" id="PTHR19384">
    <property type="entry name" value="NITRIC OXIDE SYNTHASE-RELATED"/>
    <property type="match status" value="1"/>
</dbReference>
<dbReference type="SUPFAM" id="SSF52343">
    <property type="entry name" value="Ferredoxin reductase-like, C-terminal NADP-linked domain"/>
    <property type="match status" value="1"/>
</dbReference>
<comment type="catalytic activity">
    <reaction evidence="10">
        <text>hydrogen sulfide + 3 NADP(+) + 3 H2O = sulfite + 3 NADPH + 4 H(+)</text>
        <dbReference type="Rhea" id="RHEA:13801"/>
        <dbReference type="ChEBI" id="CHEBI:15377"/>
        <dbReference type="ChEBI" id="CHEBI:15378"/>
        <dbReference type="ChEBI" id="CHEBI:17359"/>
        <dbReference type="ChEBI" id="CHEBI:29919"/>
        <dbReference type="ChEBI" id="CHEBI:57783"/>
        <dbReference type="ChEBI" id="CHEBI:58349"/>
        <dbReference type="EC" id="1.8.1.2"/>
    </reaction>
</comment>
<dbReference type="InterPro" id="IPR001094">
    <property type="entry name" value="Flavdoxin-like"/>
</dbReference>
<comment type="cofactor">
    <cofactor evidence="10">
        <name>FMN</name>
        <dbReference type="ChEBI" id="CHEBI:58210"/>
    </cofactor>
    <text evidence="10">Binds 1 FMN per subunit.</text>
</comment>
<dbReference type="PROSITE" id="PS51384">
    <property type="entry name" value="FAD_FR"/>
    <property type="match status" value="1"/>
</dbReference>
<dbReference type="EMBL" id="CP136600">
    <property type="protein sequence ID" value="WOH37106.1"/>
    <property type="molecule type" value="Genomic_DNA"/>
</dbReference>
<reference evidence="13 14" key="1">
    <citation type="submission" date="2023-09" db="EMBL/GenBank/DDBJ databases">
        <authorList>
            <person name="Qi X."/>
        </authorList>
    </citation>
    <scope>NUCLEOTIDE SEQUENCE [LARGE SCALE GENOMIC DNA]</scope>
    <source>
        <strain evidence="13 14">S1-1</strain>
    </source>
</reference>
<evidence type="ECO:0000256" key="1">
    <source>
        <dbReference type="ARBA" id="ARBA00022448"/>
    </source>
</evidence>
<dbReference type="InterPro" id="IPR017938">
    <property type="entry name" value="Riboflavin_synthase-like_b-brl"/>
</dbReference>
<dbReference type="InterPro" id="IPR001433">
    <property type="entry name" value="OxRdtase_FAD/NAD-bd"/>
</dbReference>
<keyword evidence="5 10" id="KW-0274">FAD</keyword>
<dbReference type="InterPro" id="IPR008254">
    <property type="entry name" value="Flavodoxin/NO_synth"/>
</dbReference>
<feature type="domain" description="FAD-binding FR-type" evidence="12">
    <location>
        <begin position="235"/>
        <end position="453"/>
    </location>
</feature>
<evidence type="ECO:0000256" key="4">
    <source>
        <dbReference type="ARBA" id="ARBA00022643"/>
    </source>
</evidence>
<dbReference type="InterPro" id="IPR001709">
    <property type="entry name" value="Flavoprot_Pyr_Nucl_cyt_Rdtase"/>
</dbReference>
<comment type="cofactor">
    <cofactor evidence="10">
        <name>FAD</name>
        <dbReference type="ChEBI" id="CHEBI:57692"/>
    </cofactor>
    <text evidence="10">Binds 1 FAD per subunit.</text>
</comment>
<keyword evidence="9 10" id="KW-0198">Cysteine biosynthesis</keyword>
<organism evidence="13 14">
    <name type="scientific">Thalassotalea fonticola</name>
    <dbReference type="NCBI Taxonomy" id="3065649"/>
    <lineage>
        <taxon>Bacteria</taxon>
        <taxon>Pseudomonadati</taxon>
        <taxon>Pseudomonadota</taxon>
        <taxon>Gammaproteobacteria</taxon>
        <taxon>Alteromonadales</taxon>
        <taxon>Colwelliaceae</taxon>
        <taxon>Thalassotalea</taxon>
    </lineage>
</organism>
<name>A0ABZ0GMU9_9GAMM</name>
<dbReference type="SUPFAM" id="SSF52218">
    <property type="entry name" value="Flavoproteins"/>
    <property type="match status" value="1"/>
</dbReference>
<keyword evidence="4 10" id="KW-0288">FMN</keyword>
<evidence type="ECO:0000256" key="6">
    <source>
        <dbReference type="ARBA" id="ARBA00022857"/>
    </source>
</evidence>
<comment type="subunit">
    <text evidence="10">Alpha(8)-beta(8). The alpha component is a flavoprotein, the beta component is a hemoprotein.</text>
</comment>
<evidence type="ECO:0000256" key="8">
    <source>
        <dbReference type="ARBA" id="ARBA00023002"/>
    </source>
</evidence>
<dbReference type="Pfam" id="PF00175">
    <property type="entry name" value="NAD_binding_1"/>
    <property type="match status" value="1"/>
</dbReference>
<dbReference type="PANTHER" id="PTHR19384:SF128">
    <property type="entry name" value="NADPH OXIDOREDUCTASE A"/>
    <property type="match status" value="1"/>
</dbReference>
<dbReference type="RefSeq" id="WP_348395900.1">
    <property type="nucleotide sequence ID" value="NZ_CP136600.1"/>
</dbReference>
<dbReference type="CDD" id="cd06199">
    <property type="entry name" value="SiR"/>
    <property type="match status" value="1"/>
</dbReference>
<evidence type="ECO:0000256" key="9">
    <source>
        <dbReference type="ARBA" id="ARBA00023192"/>
    </source>
</evidence>
<dbReference type="GO" id="GO:0004783">
    <property type="term" value="F:sulfite reductase (NADPH) activity"/>
    <property type="evidence" value="ECO:0007669"/>
    <property type="project" value="UniProtKB-EC"/>
</dbReference>
<evidence type="ECO:0000259" key="12">
    <source>
        <dbReference type="PROSITE" id="PS51384"/>
    </source>
</evidence>
<keyword evidence="1 10" id="KW-0813">Transport</keyword>
<evidence type="ECO:0000256" key="5">
    <source>
        <dbReference type="ARBA" id="ARBA00022827"/>
    </source>
</evidence>
<dbReference type="NCBIfam" id="TIGR01931">
    <property type="entry name" value="cysJ"/>
    <property type="match status" value="1"/>
</dbReference>
<comment type="function">
    <text evidence="10">Component of the sulfite reductase complex that catalyzes the 6-electron reduction of sulfite to sulfide. This is one of several activities required for the biosynthesis of L-cysteine from sulfate. The flavoprotein component catalyzes the electron flow from NADPH -&gt; FAD -&gt; FMN to the hemoprotein component.</text>
</comment>
<dbReference type="InterPro" id="IPR003097">
    <property type="entry name" value="CysJ-like_FAD-binding"/>
</dbReference>
<evidence type="ECO:0000256" key="3">
    <source>
        <dbReference type="ARBA" id="ARBA00022630"/>
    </source>
</evidence>
<feature type="domain" description="Flavodoxin-like" evidence="11">
    <location>
        <begin position="63"/>
        <end position="201"/>
    </location>
</feature>
<dbReference type="Gene3D" id="3.40.50.360">
    <property type="match status" value="1"/>
</dbReference>
<dbReference type="InterPro" id="IPR029039">
    <property type="entry name" value="Flavoprotein-like_sf"/>
</dbReference>
<dbReference type="InterPro" id="IPR039261">
    <property type="entry name" value="FNR_nucleotide-bd"/>
</dbReference>
<evidence type="ECO:0000256" key="2">
    <source>
        <dbReference type="ARBA" id="ARBA00022605"/>
    </source>
</evidence>
<evidence type="ECO:0000256" key="10">
    <source>
        <dbReference type="PIRNR" id="PIRNR000207"/>
    </source>
</evidence>
<gene>
    <name evidence="13" type="ORF">RI844_17315</name>
</gene>
<evidence type="ECO:0000313" key="13">
    <source>
        <dbReference type="EMBL" id="WOH37106.1"/>
    </source>
</evidence>
<dbReference type="Pfam" id="PF00258">
    <property type="entry name" value="Flavodoxin_1"/>
    <property type="match status" value="1"/>
</dbReference>
<evidence type="ECO:0000313" key="14">
    <source>
        <dbReference type="Proteomes" id="UP001301442"/>
    </source>
</evidence>
<dbReference type="Gene3D" id="1.20.990.10">
    <property type="entry name" value="NADPH-cytochrome p450 Reductase, Chain A, domain 3"/>
    <property type="match status" value="1"/>
</dbReference>
<dbReference type="Gene3D" id="3.40.50.80">
    <property type="entry name" value="Nucleotide-binding domain of ferredoxin-NADP reductase (FNR) module"/>
    <property type="match status" value="1"/>
</dbReference>
<keyword evidence="8 10" id="KW-0560">Oxidoreductase</keyword>
<evidence type="ECO:0000256" key="7">
    <source>
        <dbReference type="ARBA" id="ARBA00022982"/>
    </source>
</evidence>
<keyword evidence="14" id="KW-1185">Reference proteome</keyword>
<evidence type="ECO:0000259" key="11">
    <source>
        <dbReference type="PROSITE" id="PS50902"/>
    </source>
</evidence>
<dbReference type="Gene3D" id="2.40.30.10">
    <property type="entry name" value="Translation factors"/>
    <property type="match status" value="1"/>
</dbReference>
<dbReference type="PIRSF" id="PIRSF000207">
    <property type="entry name" value="SiR-FP_CysJ"/>
    <property type="match status" value="1"/>
</dbReference>
<keyword evidence="7 10" id="KW-0249">Electron transport</keyword>
<dbReference type="EC" id="1.8.1.2" evidence="10"/>
<dbReference type="PRINTS" id="PR00371">
    <property type="entry name" value="FPNCR"/>
</dbReference>
<sequence length="604" mass="66574">MLVKANNDIQASLGSDQLLQLQQVIHQYSPLQLAWASGYLAAKSENPANQVMPQTSASPAGKLTILFGSQTGNAKAVAQQVHAEAESQGINASLVNMADYKPKSLKSETHILIVTSTNGEGEAPDDAMALHEFLDSKRAPKLDSLQYSVLALGDSSYEYFCQTGKDFDERLAKLGAKRISDRIDCDVDYVAQAKAWQEENLKLVAETLVANTAEVVQLPVGNAAIAENVSAYNKENPFLATIVANQKITGRDSNKVVQHIEIDLEGSEISYQPGDALGIWPVNDQALVAAITNALNLDLTELVTANGEEVSLQLALQEKLEVTGLSKVVITKWAELANNQTLTDLLTDADNLRDFINNKQLIDLITTYPATLSAQTLVDSLAALTPRLYSIASSQEEVEEEVHLTVGLVDYVEQTSEGDVRRLGSASGFLIERLQEDDQVKVFIEHNNNFRLPEDTETSIIMVGPGTGVAPFRAFLQQREAQDANGGNWLVFGDQTFTQDFLYQVEWQSYLKSGVLSRLDVAFSRDQAEKVYVQHKLKANGKEVFAWLENGAHFYICGDMSRMAKDVHQTLVEIVSEHGNKTAAQAEDYLKQLRINKRYQKDVY</sequence>
<dbReference type="SUPFAM" id="SSF63380">
    <property type="entry name" value="Riboflavin synthase domain-like"/>
    <property type="match status" value="1"/>
</dbReference>
<dbReference type="InterPro" id="IPR010199">
    <property type="entry name" value="CysJ"/>
</dbReference>